<dbReference type="EMBL" id="CP071446">
    <property type="protein sequence ID" value="QTA38819.1"/>
    <property type="molecule type" value="Genomic_DNA"/>
</dbReference>
<dbReference type="InterPro" id="IPR008135">
    <property type="entry name" value="Competence-induced_CinA"/>
</dbReference>
<protein>
    <recommendedName>
        <fullName evidence="1">CinA-like protein</fullName>
    </recommendedName>
</protein>
<dbReference type="HAMAP" id="MF_00226_B">
    <property type="entry name" value="CinA_B"/>
    <property type="match status" value="1"/>
</dbReference>
<dbReference type="SUPFAM" id="SSF142433">
    <property type="entry name" value="CinA-like"/>
    <property type="match status" value="1"/>
</dbReference>
<evidence type="ECO:0000313" key="3">
    <source>
        <dbReference type="EMBL" id="QTA38819.1"/>
    </source>
</evidence>
<proteinExistence type="inferred from homology"/>
<dbReference type="SUPFAM" id="SSF53218">
    <property type="entry name" value="Molybdenum cofactor biosynthesis proteins"/>
    <property type="match status" value="1"/>
</dbReference>
<dbReference type="CDD" id="cd00885">
    <property type="entry name" value="cinA"/>
    <property type="match status" value="1"/>
</dbReference>
<dbReference type="InterPro" id="IPR001453">
    <property type="entry name" value="MoaB/Mog_dom"/>
</dbReference>
<dbReference type="Pfam" id="PF00994">
    <property type="entry name" value="MoCF_biosynth"/>
    <property type="match status" value="1"/>
</dbReference>
<accession>A0ABX7S980</accession>
<name>A0ABX7S980_9BACT</name>
<dbReference type="SMART" id="SM00852">
    <property type="entry name" value="MoCF_biosynth"/>
    <property type="match status" value="1"/>
</dbReference>
<dbReference type="Proteomes" id="UP000671862">
    <property type="component" value="Chromosome"/>
</dbReference>
<dbReference type="InterPro" id="IPR008136">
    <property type="entry name" value="CinA_C"/>
</dbReference>
<feature type="domain" description="MoaB/Mog" evidence="2">
    <location>
        <begin position="5"/>
        <end position="172"/>
    </location>
</feature>
<dbReference type="Gene3D" id="3.30.70.2860">
    <property type="match status" value="1"/>
</dbReference>
<dbReference type="NCBIfam" id="TIGR00200">
    <property type="entry name" value="cinA_nterm"/>
    <property type="match status" value="1"/>
</dbReference>
<reference evidence="3 4" key="1">
    <citation type="submission" date="2021-03" db="EMBL/GenBank/DDBJ databases">
        <title>Thermosipho ferrireducens sp.nov., an anaerobic thermophilic iron-reducing bacterium isolated from a deep-sea hydrothermal sulfide deposits.</title>
        <authorList>
            <person name="Zeng X."/>
            <person name="Chen Y."/>
            <person name="Shao Z."/>
        </authorList>
    </citation>
    <scope>NUCLEOTIDE SEQUENCE [LARGE SCALE GENOMIC DNA]</scope>
    <source>
        <strain evidence="3 4">JL129W03</strain>
    </source>
</reference>
<evidence type="ECO:0000259" key="2">
    <source>
        <dbReference type="SMART" id="SM00852"/>
    </source>
</evidence>
<comment type="similarity">
    <text evidence="1">Belongs to the CinA family.</text>
</comment>
<dbReference type="NCBIfam" id="TIGR00177">
    <property type="entry name" value="molyb_syn"/>
    <property type="match status" value="1"/>
</dbReference>
<dbReference type="RefSeq" id="WP_207567536.1">
    <property type="nucleotide sequence ID" value="NZ_CP071446.1"/>
</dbReference>
<dbReference type="InterPro" id="IPR036425">
    <property type="entry name" value="MoaB/Mog-like_dom_sf"/>
</dbReference>
<organism evidence="3 4">
    <name type="scientific">Thermosipho ferrireducens</name>
    <dbReference type="NCBI Taxonomy" id="2571116"/>
    <lineage>
        <taxon>Bacteria</taxon>
        <taxon>Thermotogati</taxon>
        <taxon>Thermotogota</taxon>
        <taxon>Thermotogae</taxon>
        <taxon>Thermotogales</taxon>
        <taxon>Fervidobacteriaceae</taxon>
        <taxon>Thermosipho</taxon>
    </lineage>
</organism>
<dbReference type="Gene3D" id="3.90.950.20">
    <property type="entry name" value="CinA-like"/>
    <property type="match status" value="1"/>
</dbReference>
<dbReference type="NCBIfam" id="NF001813">
    <property type="entry name" value="PRK00549.1"/>
    <property type="match status" value="1"/>
</dbReference>
<keyword evidence="4" id="KW-1185">Reference proteome</keyword>
<evidence type="ECO:0000313" key="4">
    <source>
        <dbReference type="Proteomes" id="UP000671862"/>
    </source>
</evidence>
<gene>
    <name evidence="3" type="ORF">JYK00_04750</name>
</gene>
<dbReference type="InterPro" id="IPR036653">
    <property type="entry name" value="CinA-like_C"/>
</dbReference>
<dbReference type="Gene3D" id="3.40.980.10">
    <property type="entry name" value="MoaB/Mog-like domain"/>
    <property type="match status" value="1"/>
</dbReference>
<evidence type="ECO:0000256" key="1">
    <source>
        <dbReference type="HAMAP-Rule" id="MF_00226"/>
    </source>
</evidence>
<dbReference type="Pfam" id="PF02464">
    <property type="entry name" value="CinA"/>
    <property type="match status" value="1"/>
</dbReference>
<dbReference type="InterPro" id="IPR050101">
    <property type="entry name" value="CinA"/>
</dbReference>
<dbReference type="PANTHER" id="PTHR13939:SF0">
    <property type="entry name" value="NMN AMIDOHYDROLASE-LIKE PROTEIN YFAY"/>
    <property type="match status" value="1"/>
</dbReference>
<dbReference type="NCBIfam" id="TIGR00199">
    <property type="entry name" value="PncC_domain"/>
    <property type="match status" value="1"/>
</dbReference>
<dbReference type="PIRSF" id="PIRSF006728">
    <property type="entry name" value="CinA"/>
    <property type="match status" value="1"/>
</dbReference>
<dbReference type="PANTHER" id="PTHR13939">
    <property type="entry name" value="NICOTINAMIDE-NUCLEOTIDE AMIDOHYDROLASE PNCC"/>
    <property type="match status" value="1"/>
</dbReference>
<sequence>MKKAIILAVGNELVQGLIVDTNSKYISRELFNVGYETLLIKSVPDDFDLLVYELKDSISRSDLVITIGGLGPTEDDLTREAVAEALNKKLVFSKNLSESIIKKAKAFYENVPEIINRQAYVIEGAEIIENPVGTAPGQFLNISGKHIILLPGPPSELIPMFKKAIENLRELPGFYMRRVKTVGIPEVVLVDEYKHIIYSNKNVNVATMASHKSGVELRFTGPVELKDVIDNIVKELTLAIKDNIYAYDDSTIEEVVYKQLLESNMTVSFAESCTGGLLSSEFVKIPGVSSVFKGGIIAYSNEVKINLLGVRLKTIKNYGAVSRECVEEMSKGVAELLRSDFGVAISGVAGPSGGTPQKPVGTVWICIYNVRNDVHYSQKYNFRGDRNMIRSRSVLQAFDMLRRALR</sequence>